<dbReference type="Proteomes" id="UP000070198">
    <property type="component" value="Unassembled WGS sequence"/>
</dbReference>
<dbReference type="Gene3D" id="3.40.50.1000">
    <property type="entry name" value="HAD superfamily/HAD-like"/>
    <property type="match status" value="1"/>
</dbReference>
<dbReference type="InterPro" id="IPR036412">
    <property type="entry name" value="HAD-like_sf"/>
</dbReference>
<dbReference type="GO" id="GO:0000287">
    <property type="term" value="F:magnesium ion binding"/>
    <property type="evidence" value="ECO:0007669"/>
    <property type="project" value="TreeGrafter"/>
</dbReference>
<dbReference type="Gene3D" id="3.30.1240.10">
    <property type="match status" value="1"/>
</dbReference>
<evidence type="ECO:0000313" key="1">
    <source>
        <dbReference type="EMBL" id="KXT67374.1"/>
    </source>
</evidence>
<keyword evidence="1" id="KW-0378">Hydrolase</keyword>
<accession>A0A139MV34</accession>
<dbReference type="SFLD" id="SFLDS00003">
    <property type="entry name" value="Haloacid_Dehalogenase"/>
    <property type="match status" value="1"/>
</dbReference>
<sequence length="331" mass="36933">MEVIRLKNFFQKFIKKVRKNDKNILNNAQLFSSFPKSTILKSNNKKVRTLMTKSLIIMDIDGTLTNSEKKITPKTKEALLAAQEQGARLILASGRPVSGMQDFAKELAMDKHHGLLVAYNGAVVVDCESGDILFNQAMTVEEGQAVLEHVKQFDVIPMISKGDYMYVNDVYNNMIHWEKKNLDINIIEYESRGGKYLLAEKRDLAAFADFPLNKILLAGSSDYLAIHHKEIAAPFEGKLSSMFTADFYYEFTAQGIDKAKALDTVLAPLGYQPEDMIAFGDGQNDASMLTYSGTAVAMANAVQELKDIADIITLSNDEDGIAETLRDYFNI</sequence>
<evidence type="ECO:0000313" key="2">
    <source>
        <dbReference type="Proteomes" id="UP000070198"/>
    </source>
</evidence>
<dbReference type="PATRIC" id="fig|315405.11.peg.1694"/>
<dbReference type="InterPro" id="IPR006379">
    <property type="entry name" value="HAD-SF_hydro_IIB"/>
</dbReference>
<dbReference type="InterPro" id="IPR023214">
    <property type="entry name" value="HAD_sf"/>
</dbReference>
<dbReference type="PANTHER" id="PTHR10000">
    <property type="entry name" value="PHOSPHOSERINE PHOSPHATASE"/>
    <property type="match status" value="1"/>
</dbReference>
<proteinExistence type="predicted"/>
<dbReference type="SUPFAM" id="SSF56784">
    <property type="entry name" value="HAD-like"/>
    <property type="match status" value="1"/>
</dbReference>
<organism evidence="1 2">
    <name type="scientific">Streptococcus gallolyticus</name>
    <dbReference type="NCBI Taxonomy" id="315405"/>
    <lineage>
        <taxon>Bacteria</taxon>
        <taxon>Bacillati</taxon>
        <taxon>Bacillota</taxon>
        <taxon>Bacilli</taxon>
        <taxon>Lactobacillales</taxon>
        <taxon>Streptococcaceae</taxon>
        <taxon>Streptococcus</taxon>
    </lineage>
</organism>
<dbReference type="GO" id="GO:0005829">
    <property type="term" value="C:cytosol"/>
    <property type="evidence" value="ECO:0007669"/>
    <property type="project" value="TreeGrafter"/>
</dbReference>
<reference evidence="1 2" key="1">
    <citation type="submission" date="2016-01" db="EMBL/GenBank/DDBJ databases">
        <title>Highly variable Streptococcus oralis are common among viridans streptococci isolated from primates.</title>
        <authorList>
            <person name="Denapaite D."/>
            <person name="Rieger M."/>
            <person name="Koendgen S."/>
            <person name="Brueckner R."/>
            <person name="Ochigava I."/>
            <person name="Kappeler P."/>
            <person name="Maetz-Rensing K."/>
            <person name="Leendertz F."/>
            <person name="Hakenbeck R."/>
        </authorList>
    </citation>
    <scope>NUCLEOTIDE SEQUENCE [LARGE SCALE GENOMIC DNA]</scope>
    <source>
        <strain evidence="1 2">DD02</strain>
    </source>
</reference>
<dbReference type="EMBL" id="LQOF01000297">
    <property type="protein sequence ID" value="KXT67374.1"/>
    <property type="molecule type" value="Genomic_DNA"/>
</dbReference>
<dbReference type="SFLD" id="SFLDG01140">
    <property type="entry name" value="C2.B:_Phosphomannomutase_and_P"/>
    <property type="match status" value="1"/>
</dbReference>
<dbReference type="Pfam" id="PF08282">
    <property type="entry name" value="Hydrolase_3"/>
    <property type="match status" value="1"/>
</dbReference>
<name>A0A139MV34_9STRE</name>
<dbReference type="GO" id="GO:0016791">
    <property type="term" value="F:phosphatase activity"/>
    <property type="evidence" value="ECO:0007669"/>
    <property type="project" value="TreeGrafter"/>
</dbReference>
<comment type="caution">
    <text evidence="1">The sequence shown here is derived from an EMBL/GenBank/DDBJ whole genome shotgun (WGS) entry which is preliminary data.</text>
</comment>
<protein>
    <submittedName>
        <fullName evidence="1">Cof-like hydrolase</fullName>
    </submittedName>
</protein>
<dbReference type="NCBIfam" id="TIGR01484">
    <property type="entry name" value="HAD-SF-IIB"/>
    <property type="match status" value="1"/>
</dbReference>
<dbReference type="NCBIfam" id="TIGR00099">
    <property type="entry name" value="Cof-subfamily"/>
    <property type="match status" value="1"/>
</dbReference>
<gene>
    <name evidence="1" type="ORF">SGADD02_01438</name>
</gene>
<dbReference type="AlphaFoldDB" id="A0A139MV34"/>
<dbReference type="InterPro" id="IPR000150">
    <property type="entry name" value="Cof"/>
</dbReference>
<dbReference type="PANTHER" id="PTHR10000:SF8">
    <property type="entry name" value="HAD SUPERFAMILY HYDROLASE-LIKE, TYPE 3"/>
    <property type="match status" value="1"/>
</dbReference>
<dbReference type="CDD" id="cd07516">
    <property type="entry name" value="HAD_Pase"/>
    <property type="match status" value="1"/>
</dbReference>